<dbReference type="GO" id="GO:0003857">
    <property type="term" value="F:(3S)-3-hydroxyacyl-CoA dehydrogenase (NAD+) activity"/>
    <property type="evidence" value="ECO:0007669"/>
    <property type="project" value="UniProtKB-EC"/>
</dbReference>
<evidence type="ECO:0000259" key="8">
    <source>
        <dbReference type="Pfam" id="PF00725"/>
    </source>
</evidence>
<dbReference type="InterPro" id="IPR036291">
    <property type="entry name" value="NAD(P)-bd_dom_sf"/>
</dbReference>
<dbReference type="OrthoDB" id="9771883at2"/>
<sequence>MKKSIKKVAVLGSGIMGSRIACHFANIGVEVLLLDIIPKAPNDKEAKKGLTIESKEVRNRIVNDALKSTLFSKPSPIYDKEYIKRITTGNFDDDLPKINGYDWVIEVIVENLEIKQGLYEKVEKYRKPGSLITSNTSGIPIHLMSDNRSEDFQECFAGTHFFNPPRYLRLFEVIPGPKTKPEVIDFLMEYGDRFLGKETVLCKDTPAFIANRVGVYALISALHTIEEQGLTVSEVDKMTGTVIGRAKSATFRTLDVVGLDTTVHVANNLYNVLEHDESRDKFKLPKSVQMLNDNKWYGDKSGKGFFQMIRHKDGRKELKEIDFKTFEYIPVEKPKIKALEASKGIDDLKERIKFLVNYDDKAGTFYRTIFYDLFRYCSFRIPEIADELYRIDQAVSAGFGWEYGPFENWDILGVKSTVEAMEKAGEKPAEWVYEMLAAGHSSFYKVENGKKHYYDIPTKSYIPVPGLEEFLLLDTLKSAEKKIWGNEGASIYDLGDEVIGLEFHTKMNSMGQEVVEGINMAINMAEKSYKGLVIGNEGGNFSAGANLAMIYMFAGDQDFDEINLMIAQFQNTMLRARFSSVPVVVAPHNMALGGGCELSLHADAVQAHAELYMGLVEVGVGLIPGGGGTKEMTLRFSKDTAPGDVELNRLQDIFMNIATAKVSTSAAEARNFGYLEEKDAITINRKRQLAEAKQKVIALSDAGYTQPIERNDIKVLGKSSLALFETGISGMRFGSYISEHDAKIARKLAWVMSGGDLSSPTEVSERYLLDLEREAFLSLTGEKKTLERIHSILFKGKPLRN</sequence>
<dbReference type="Gene3D" id="3.40.50.720">
    <property type="entry name" value="NAD(P)-binding Rossmann-like Domain"/>
    <property type="match status" value="1"/>
</dbReference>
<dbReference type="InterPro" id="IPR029045">
    <property type="entry name" value="ClpP/crotonase-like_dom_sf"/>
</dbReference>
<protein>
    <submittedName>
        <fullName evidence="10">3-hydroxyacyl-CoA dehydrogenase NAD-binding protein</fullName>
    </submittedName>
</protein>
<dbReference type="InterPro" id="IPR001753">
    <property type="entry name" value="Enoyl-CoA_hydra/iso"/>
</dbReference>
<accession>A0A0H4PAB9</accession>
<evidence type="ECO:0000256" key="5">
    <source>
        <dbReference type="ARBA" id="ARBA00023027"/>
    </source>
</evidence>
<evidence type="ECO:0000256" key="3">
    <source>
        <dbReference type="ARBA" id="ARBA00022963"/>
    </source>
</evidence>
<dbReference type="Gene3D" id="1.10.1040.50">
    <property type="match status" value="1"/>
</dbReference>
<dbReference type="KEGG" id="camu:CA2015_1721"/>
<keyword evidence="3" id="KW-0442">Lipid degradation</keyword>
<proteinExistence type="predicted"/>
<dbReference type="GO" id="GO:0006635">
    <property type="term" value="P:fatty acid beta-oxidation"/>
    <property type="evidence" value="ECO:0007669"/>
    <property type="project" value="UniProtKB-UniPathway"/>
</dbReference>
<keyword evidence="11" id="KW-1185">Reference proteome</keyword>
<organism evidence="10 11">
    <name type="scientific">Cyclobacterium amurskyense</name>
    <dbReference type="NCBI Taxonomy" id="320787"/>
    <lineage>
        <taxon>Bacteria</taxon>
        <taxon>Pseudomonadati</taxon>
        <taxon>Bacteroidota</taxon>
        <taxon>Cytophagia</taxon>
        <taxon>Cytophagales</taxon>
        <taxon>Cyclobacteriaceae</taxon>
        <taxon>Cyclobacterium</taxon>
    </lineage>
</organism>
<keyword evidence="2" id="KW-0276">Fatty acid metabolism</keyword>
<dbReference type="GO" id="GO:0070403">
    <property type="term" value="F:NAD+ binding"/>
    <property type="evidence" value="ECO:0007669"/>
    <property type="project" value="InterPro"/>
</dbReference>
<dbReference type="InterPro" id="IPR008927">
    <property type="entry name" value="6-PGluconate_DH-like_C_sf"/>
</dbReference>
<reference evidence="10 11" key="1">
    <citation type="submission" date="2015-07" db="EMBL/GenBank/DDBJ databases">
        <authorList>
            <person name="Kim K.M."/>
        </authorList>
    </citation>
    <scope>NUCLEOTIDE SEQUENCE [LARGE SCALE GENOMIC DNA]</scope>
    <source>
        <strain evidence="10 11">KCTC 12363</strain>
    </source>
</reference>
<dbReference type="SUPFAM" id="SSF51735">
    <property type="entry name" value="NAD(P)-binding Rossmann-fold domains"/>
    <property type="match status" value="1"/>
</dbReference>
<keyword evidence="5" id="KW-0520">NAD</keyword>
<dbReference type="STRING" id="320787.CA2015_1721"/>
<dbReference type="Gene3D" id="3.90.226.10">
    <property type="entry name" value="2-enoyl-CoA Hydratase, Chain A, domain 1"/>
    <property type="match status" value="1"/>
</dbReference>
<dbReference type="InterPro" id="IPR006176">
    <property type="entry name" value="3-OHacyl-CoA_DH_NAD-bd"/>
</dbReference>
<feature type="domain" description="3-hydroxyacyl-CoA dehydrogenase C-terminal" evidence="8">
    <location>
        <begin position="208"/>
        <end position="307"/>
    </location>
</feature>
<dbReference type="RefSeq" id="WP_048641521.1">
    <property type="nucleotide sequence ID" value="NZ_CAXBGM010000024.1"/>
</dbReference>
<dbReference type="Pfam" id="PF00378">
    <property type="entry name" value="ECH_1"/>
    <property type="match status" value="1"/>
</dbReference>
<dbReference type="PANTHER" id="PTHR48075:SF7">
    <property type="entry name" value="3-HYDROXYACYL-COA DEHYDROGENASE-RELATED"/>
    <property type="match status" value="1"/>
</dbReference>
<dbReference type="SUPFAM" id="SSF52096">
    <property type="entry name" value="ClpP/crotonase"/>
    <property type="match status" value="1"/>
</dbReference>
<dbReference type="PANTHER" id="PTHR48075">
    <property type="entry name" value="3-HYDROXYACYL-COA DEHYDROGENASE FAMILY PROTEIN"/>
    <property type="match status" value="1"/>
</dbReference>
<dbReference type="Proteomes" id="UP000036520">
    <property type="component" value="Chromosome"/>
</dbReference>
<keyword evidence="6" id="KW-0443">Lipid metabolism</keyword>
<dbReference type="InterPro" id="IPR006108">
    <property type="entry name" value="3HC_DH_C"/>
</dbReference>
<dbReference type="Pfam" id="PF02737">
    <property type="entry name" value="3HCDH_N"/>
    <property type="match status" value="1"/>
</dbReference>
<dbReference type="CDD" id="cd06558">
    <property type="entry name" value="crotonase-like"/>
    <property type="match status" value="1"/>
</dbReference>
<keyword evidence="4" id="KW-0560">Oxidoreductase</keyword>
<name>A0A0H4PAB9_9BACT</name>
<evidence type="ECO:0000313" key="11">
    <source>
        <dbReference type="Proteomes" id="UP000036520"/>
    </source>
</evidence>
<evidence type="ECO:0000256" key="1">
    <source>
        <dbReference type="ARBA" id="ARBA00005005"/>
    </source>
</evidence>
<evidence type="ECO:0000259" key="9">
    <source>
        <dbReference type="Pfam" id="PF02737"/>
    </source>
</evidence>
<dbReference type="AlphaFoldDB" id="A0A0H4PAB9"/>
<evidence type="ECO:0000313" key="10">
    <source>
        <dbReference type="EMBL" id="AKP51154.1"/>
    </source>
</evidence>
<evidence type="ECO:0000256" key="6">
    <source>
        <dbReference type="ARBA" id="ARBA00023098"/>
    </source>
</evidence>
<gene>
    <name evidence="10" type="ORF">CA2015_1721</name>
</gene>
<dbReference type="EMBL" id="CP012040">
    <property type="protein sequence ID" value="AKP51154.1"/>
    <property type="molecule type" value="Genomic_DNA"/>
</dbReference>
<comment type="pathway">
    <text evidence="1">Lipid metabolism; fatty acid beta-oxidation.</text>
</comment>
<evidence type="ECO:0000256" key="2">
    <source>
        <dbReference type="ARBA" id="ARBA00022832"/>
    </source>
</evidence>
<dbReference type="SUPFAM" id="SSF48179">
    <property type="entry name" value="6-phosphogluconate dehydrogenase C-terminal domain-like"/>
    <property type="match status" value="2"/>
</dbReference>
<dbReference type="UniPathway" id="UPA00659"/>
<evidence type="ECO:0000256" key="4">
    <source>
        <dbReference type="ARBA" id="ARBA00023002"/>
    </source>
</evidence>
<dbReference type="Pfam" id="PF00725">
    <property type="entry name" value="3HCDH"/>
    <property type="match status" value="1"/>
</dbReference>
<comment type="catalytic activity">
    <reaction evidence="7">
        <text>a (3S)-3-hydroxyacyl-CoA + NAD(+) = a 3-oxoacyl-CoA + NADH + H(+)</text>
        <dbReference type="Rhea" id="RHEA:22432"/>
        <dbReference type="ChEBI" id="CHEBI:15378"/>
        <dbReference type="ChEBI" id="CHEBI:57318"/>
        <dbReference type="ChEBI" id="CHEBI:57540"/>
        <dbReference type="ChEBI" id="CHEBI:57945"/>
        <dbReference type="ChEBI" id="CHEBI:90726"/>
        <dbReference type="EC" id="1.1.1.35"/>
    </reaction>
</comment>
<evidence type="ECO:0000256" key="7">
    <source>
        <dbReference type="ARBA" id="ARBA00049556"/>
    </source>
</evidence>
<feature type="domain" description="3-hydroxyacyl-CoA dehydrogenase NAD binding" evidence="9">
    <location>
        <begin position="7"/>
        <end position="205"/>
    </location>
</feature>
<dbReference type="PATRIC" id="fig|320787.5.peg.1896"/>